<dbReference type="EMBL" id="LSSK01000260">
    <property type="protein sequence ID" value="OMH84053.1"/>
    <property type="molecule type" value="Genomic_DNA"/>
</dbReference>
<reference evidence="3" key="1">
    <citation type="submission" date="2017-01" db="EMBL/GenBank/DDBJ databases">
        <authorList>
            <person name="Wang Y."/>
            <person name="White M."/>
            <person name="Kvist S."/>
            <person name="Moncalvo J.-M."/>
        </authorList>
    </citation>
    <scope>NUCLEOTIDE SEQUENCE [LARGE SCALE GENOMIC DNA]</scope>
    <source>
        <strain evidence="3">COL-18-3</strain>
    </source>
</reference>
<dbReference type="Pfam" id="PF04669">
    <property type="entry name" value="PBDC1"/>
    <property type="match status" value="1"/>
</dbReference>
<evidence type="ECO:0000313" key="3">
    <source>
        <dbReference type="Proteomes" id="UP000188320"/>
    </source>
</evidence>
<dbReference type="Gene3D" id="1.10.3560.10">
    <property type="entry name" value="yst0336 like domain"/>
    <property type="match status" value="1"/>
</dbReference>
<dbReference type="InterPro" id="IPR021148">
    <property type="entry name" value="Polysacc_synth_dom"/>
</dbReference>
<dbReference type="AlphaFoldDB" id="A0A1R1PT23"/>
<dbReference type="PANTHER" id="PTHR13410:SF9">
    <property type="entry name" value="PROTEIN PBDC1"/>
    <property type="match status" value="1"/>
</dbReference>
<dbReference type="InterPro" id="IPR008476">
    <property type="entry name" value="PBDC1_metazoa/fungi"/>
</dbReference>
<feature type="domain" description="Polysaccharide biosynthesis" evidence="1">
    <location>
        <begin position="14"/>
        <end position="151"/>
    </location>
</feature>
<dbReference type="Proteomes" id="UP000188320">
    <property type="component" value="Unassembled WGS sequence"/>
</dbReference>
<dbReference type="InterPro" id="IPR023139">
    <property type="entry name" value="PBDC1-like_dom_sf"/>
</dbReference>
<protein>
    <submittedName>
        <fullName evidence="2">Protein PBDC1</fullName>
    </submittedName>
</protein>
<dbReference type="GO" id="GO:0005737">
    <property type="term" value="C:cytoplasm"/>
    <property type="evidence" value="ECO:0007669"/>
    <property type="project" value="TreeGrafter"/>
</dbReference>
<proteinExistence type="predicted"/>
<name>A0A1R1PT23_ZANCU</name>
<keyword evidence="3" id="KW-1185">Reference proteome</keyword>
<organism evidence="2 3">
    <name type="scientific">Zancudomyces culisetae</name>
    <name type="common">Gut fungus</name>
    <name type="synonym">Smittium culisetae</name>
    <dbReference type="NCBI Taxonomy" id="1213189"/>
    <lineage>
        <taxon>Eukaryota</taxon>
        <taxon>Fungi</taxon>
        <taxon>Fungi incertae sedis</taxon>
        <taxon>Zoopagomycota</taxon>
        <taxon>Kickxellomycotina</taxon>
        <taxon>Harpellomycetes</taxon>
        <taxon>Harpellales</taxon>
        <taxon>Legeriomycetaceae</taxon>
        <taxon>Zancudomyces</taxon>
    </lineage>
</organism>
<gene>
    <name evidence="2" type="ORF">AX774_g2429</name>
</gene>
<comment type="caution">
    <text evidence="2">The sequence shown here is derived from an EMBL/GenBank/DDBJ whole genome shotgun (WGS) entry which is preliminary data.</text>
</comment>
<dbReference type="OrthoDB" id="10248897at2759"/>
<sequence length="157" mass="18300">MSITAENTENLQEIEQQWAVKALTHAEAYMSVLSARHPSKLTNLTGIDSKIYEHFRSMFPTLNIEILDEDNDFKSPEAKAKWREFIMQYEKPANAEEEKKDLEVIKDYNFGSLLRTNCHHDYSAENSMLVVRVQFWAIEIARNREGFNTEFCKESSS</sequence>
<evidence type="ECO:0000313" key="2">
    <source>
        <dbReference type="EMBL" id="OMH84053.1"/>
    </source>
</evidence>
<dbReference type="PANTHER" id="PTHR13410">
    <property type="entry name" value="PROTEIN PBDC1"/>
    <property type="match status" value="1"/>
</dbReference>
<accession>A0A1R1PT23</accession>
<evidence type="ECO:0000259" key="1">
    <source>
        <dbReference type="Pfam" id="PF04669"/>
    </source>
</evidence>